<reference evidence="2 3" key="1">
    <citation type="submission" date="2023-10" db="EMBL/GenBank/DDBJ databases">
        <title>Genomes of two closely related lineages of the louse Polyplax serrata with different host specificities.</title>
        <authorList>
            <person name="Martinu J."/>
            <person name="Tarabai H."/>
            <person name="Stefka J."/>
            <person name="Hypsa V."/>
        </authorList>
    </citation>
    <scope>NUCLEOTIDE SEQUENCE [LARGE SCALE GENOMIC DNA]</scope>
    <source>
        <strain evidence="2">HR10_N</strain>
    </source>
</reference>
<dbReference type="EMBL" id="JAWJWE010000002">
    <property type="protein sequence ID" value="KAK6643615.1"/>
    <property type="molecule type" value="Genomic_DNA"/>
</dbReference>
<evidence type="ECO:0000313" key="3">
    <source>
        <dbReference type="Proteomes" id="UP001372834"/>
    </source>
</evidence>
<accession>A0AAN8XN16</accession>
<gene>
    <name evidence="2" type="ORF">RUM43_005125</name>
</gene>
<protein>
    <submittedName>
        <fullName evidence="2">Uncharacterized protein</fullName>
    </submittedName>
</protein>
<name>A0AAN8XN16_POLSC</name>
<dbReference type="AlphaFoldDB" id="A0AAN8XN16"/>
<organism evidence="2 3">
    <name type="scientific">Polyplax serrata</name>
    <name type="common">Common mouse louse</name>
    <dbReference type="NCBI Taxonomy" id="468196"/>
    <lineage>
        <taxon>Eukaryota</taxon>
        <taxon>Metazoa</taxon>
        <taxon>Ecdysozoa</taxon>
        <taxon>Arthropoda</taxon>
        <taxon>Hexapoda</taxon>
        <taxon>Insecta</taxon>
        <taxon>Pterygota</taxon>
        <taxon>Neoptera</taxon>
        <taxon>Paraneoptera</taxon>
        <taxon>Psocodea</taxon>
        <taxon>Troctomorpha</taxon>
        <taxon>Phthiraptera</taxon>
        <taxon>Anoplura</taxon>
        <taxon>Polyplacidae</taxon>
        <taxon>Polyplax</taxon>
    </lineage>
</organism>
<dbReference type="Proteomes" id="UP001372834">
    <property type="component" value="Unassembled WGS sequence"/>
</dbReference>
<evidence type="ECO:0000313" key="2">
    <source>
        <dbReference type="EMBL" id="KAK6643615.1"/>
    </source>
</evidence>
<proteinExistence type="predicted"/>
<comment type="caution">
    <text evidence="2">The sequence shown here is derived from an EMBL/GenBank/DDBJ whole genome shotgun (WGS) entry which is preliminary data.</text>
</comment>
<feature type="region of interest" description="Disordered" evidence="1">
    <location>
        <begin position="76"/>
        <end position="104"/>
    </location>
</feature>
<evidence type="ECO:0000256" key="1">
    <source>
        <dbReference type="SAM" id="MobiDB-lite"/>
    </source>
</evidence>
<sequence>MSRKLRIQKDRMIKLEKQKQGQVRLAQGLRARPLGSSCPGREHVANSRLLNAGSSGGRHTKIETSFWRFADSSAAQAPSLSQENGALPPGGEMLGQGDEEARVGVDKGDKETLIDFPILNLHLVFFFRDKLPKCSTISSKGD</sequence>